<evidence type="ECO:0000256" key="1">
    <source>
        <dbReference type="SAM" id="Phobius"/>
    </source>
</evidence>
<dbReference type="InterPro" id="IPR045393">
    <property type="entry name" value="DUF6518"/>
</dbReference>
<evidence type="ECO:0000313" key="2">
    <source>
        <dbReference type="EMBL" id="CAA9369736.1"/>
    </source>
</evidence>
<dbReference type="AlphaFoldDB" id="A0A6J4MYF3"/>
<feature type="transmembrane region" description="Helical" evidence="1">
    <location>
        <begin position="147"/>
        <end position="164"/>
    </location>
</feature>
<organism evidence="2">
    <name type="scientific">uncultured Nocardioidaceae bacterium</name>
    <dbReference type="NCBI Taxonomy" id="253824"/>
    <lineage>
        <taxon>Bacteria</taxon>
        <taxon>Bacillati</taxon>
        <taxon>Actinomycetota</taxon>
        <taxon>Actinomycetes</taxon>
        <taxon>Propionibacteriales</taxon>
        <taxon>Nocardioidaceae</taxon>
        <taxon>environmental samples</taxon>
    </lineage>
</organism>
<dbReference type="EMBL" id="CADCUK010000076">
    <property type="protein sequence ID" value="CAA9369736.1"/>
    <property type="molecule type" value="Genomic_DNA"/>
</dbReference>
<reference evidence="2" key="1">
    <citation type="submission" date="2020-02" db="EMBL/GenBank/DDBJ databases">
        <authorList>
            <person name="Meier V. D."/>
        </authorList>
    </citation>
    <scope>NUCLEOTIDE SEQUENCE</scope>
    <source>
        <strain evidence="2">AVDCRST_MAG47</strain>
    </source>
</reference>
<feature type="transmembrane region" description="Helical" evidence="1">
    <location>
        <begin position="176"/>
        <end position="195"/>
    </location>
</feature>
<proteinExistence type="predicted"/>
<name>A0A6J4MYF3_9ACTN</name>
<feature type="transmembrane region" description="Helical" evidence="1">
    <location>
        <begin position="92"/>
        <end position="114"/>
    </location>
</feature>
<sequence>MQQQRHVGAVLLALGLGVAVGVLTSLLQAHLDFPWLALVNAASPWLTTAFVAGALQSRLRTAMLVGAAATALEVVAYYVTADLRGFGVSMNYVIVWSLCAVVGGPIFGAAGHVWRRVAPAGLGAALLVAAYASEAAVVYHFRLGYSSAAWLFGGIALLLALGLGWHRNQYPALARWLLPTFVAGAAGQAALGLALG</sequence>
<accession>A0A6J4MYF3</accession>
<feature type="transmembrane region" description="Helical" evidence="1">
    <location>
        <begin position="7"/>
        <end position="27"/>
    </location>
</feature>
<feature type="transmembrane region" description="Helical" evidence="1">
    <location>
        <begin position="62"/>
        <end position="80"/>
    </location>
</feature>
<keyword evidence="1" id="KW-0472">Membrane</keyword>
<keyword evidence="1" id="KW-1133">Transmembrane helix</keyword>
<feature type="transmembrane region" description="Helical" evidence="1">
    <location>
        <begin position="33"/>
        <end position="55"/>
    </location>
</feature>
<dbReference type="Pfam" id="PF20128">
    <property type="entry name" value="DUF6518"/>
    <property type="match status" value="1"/>
</dbReference>
<protein>
    <submittedName>
        <fullName evidence="2">Uncharacterized protein</fullName>
    </submittedName>
</protein>
<feature type="transmembrane region" description="Helical" evidence="1">
    <location>
        <begin position="121"/>
        <end position="141"/>
    </location>
</feature>
<keyword evidence="1" id="KW-0812">Transmembrane</keyword>
<gene>
    <name evidence="2" type="ORF">AVDCRST_MAG47-1083</name>
</gene>